<dbReference type="InterPro" id="IPR001709">
    <property type="entry name" value="Flavoprot_Pyr_Nucl_cyt_Rdtase"/>
</dbReference>
<evidence type="ECO:0000259" key="6">
    <source>
        <dbReference type="PROSITE" id="PS51384"/>
    </source>
</evidence>
<dbReference type="InterPro" id="IPR017938">
    <property type="entry name" value="Riboflavin_synthase-like_b-brl"/>
</dbReference>
<dbReference type="InterPro" id="IPR017927">
    <property type="entry name" value="FAD-bd_FR_type"/>
</dbReference>
<dbReference type="CDD" id="cd00207">
    <property type="entry name" value="fer2"/>
    <property type="match status" value="1"/>
</dbReference>
<feature type="domain" description="2Fe-2S ferredoxin-type" evidence="5">
    <location>
        <begin position="33"/>
        <end position="126"/>
    </location>
</feature>
<keyword evidence="2" id="KW-0285">Flavoprotein</keyword>
<dbReference type="PROSITE" id="PS51085">
    <property type="entry name" value="2FE2S_FER_2"/>
    <property type="match status" value="1"/>
</dbReference>
<evidence type="ECO:0000256" key="2">
    <source>
        <dbReference type="ARBA" id="ARBA00022630"/>
    </source>
</evidence>
<accession>A0A2K1NWR8</accession>
<dbReference type="Gene3D" id="3.40.50.80">
    <property type="entry name" value="Nucleotide-binding domain of ferredoxin-NADP reductase (FNR) module"/>
    <property type="match status" value="1"/>
</dbReference>
<keyword evidence="4" id="KW-0408">Iron</keyword>
<evidence type="ECO:0000259" key="5">
    <source>
        <dbReference type="PROSITE" id="PS51085"/>
    </source>
</evidence>
<dbReference type="PROSITE" id="PS51384">
    <property type="entry name" value="FAD_FR"/>
    <property type="match status" value="1"/>
</dbReference>
<evidence type="ECO:0000313" key="8">
    <source>
        <dbReference type="Proteomes" id="UP000236434"/>
    </source>
</evidence>
<dbReference type="Gene3D" id="2.40.30.10">
    <property type="entry name" value="Translation factors"/>
    <property type="match status" value="1"/>
</dbReference>
<dbReference type="SUPFAM" id="SSF63380">
    <property type="entry name" value="Riboflavin synthase domain-like"/>
    <property type="match status" value="1"/>
</dbReference>
<evidence type="ECO:0000313" key="7">
    <source>
        <dbReference type="EMBL" id="PNR94959.1"/>
    </source>
</evidence>
<dbReference type="InterPro" id="IPR012675">
    <property type="entry name" value="Beta-grasp_dom_sf"/>
</dbReference>
<dbReference type="InterPro" id="IPR001433">
    <property type="entry name" value="OxRdtase_FAD/NAD-bd"/>
</dbReference>
<organism evidence="7 8">
    <name type="scientific">Petrotoga olearia DSM 13574</name>
    <dbReference type="NCBI Taxonomy" id="1122955"/>
    <lineage>
        <taxon>Bacteria</taxon>
        <taxon>Thermotogati</taxon>
        <taxon>Thermotogota</taxon>
        <taxon>Thermotogae</taxon>
        <taxon>Petrotogales</taxon>
        <taxon>Petrotogaceae</taxon>
        <taxon>Petrotoga</taxon>
    </lineage>
</organism>
<dbReference type="Pfam" id="PF00970">
    <property type="entry name" value="FAD_binding_6"/>
    <property type="match status" value="1"/>
</dbReference>
<keyword evidence="1" id="KW-0813">Transport</keyword>
<dbReference type="PANTHER" id="PTHR43644:SF1">
    <property type="entry name" value="NAD(P)H-FLAVIN REDUCTASE"/>
    <property type="match status" value="1"/>
</dbReference>
<keyword evidence="3" id="KW-0274">FAD</keyword>
<gene>
    <name evidence="7" type="ORF">X929_08750</name>
</gene>
<dbReference type="InterPro" id="IPR039261">
    <property type="entry name" value="FNR_nucleotide-bd"/>
</dbReference>
<evidence type="ECO:0000256" key="4">
    <source>
        <dbReference type="ARBA" id="ARBA00023004"/>
    </source>
</evidence>
<dbReference type="Gene3D" id="3.10.20.30">
    <property type="match status" value="1"/>
</dbReference>
<evidence type="ECO:0000256" key="3">
    <source>
        <dbReference type="ARBA" id="ARBA00022827"/>
    </source>
</evidence>
<dbReference type="OrthoDB" id="9796486at2"/>
<dbReference type="AlphaFoldDB" id="A0A2K1NWR8"/>
<proteinExistence type="predicted"/>
<sequence length="372" mass="41418">MNTILAASFLIGGLSAVLAALIVVVDGIVNNYGEVKIDINNGKKELKVNGGASLLTTLSEQGVFIPSACGGRGSCGACKVKVLSDIGPILPTEAPLLEEDEIKQNIRLSCQVKVKSDIAIEIPEELFSAKIFKGVVEKINDLTYDIKEVKIKLIEPNEIEFKAGQYMQLVIPPYEKINEYTQRAYSIASSPSQKDSVEFFIRLVPGGIATTYVHKYLKENDQMELVGPFGEFYMRNTDADMICVAGGSGLAPIKSIVADMFERKITNRNVWLFFGARSLKDLYYVDFFQDMEKKWDRFHFVPALSEPEPQDNWKGETGLITDVLGKYFKEKMDQNTPKEGYLCGSPGMINACIKVMTENGISEDKIYYDKFA</sequence>
<dbReference type="SUPFAM" id="SSF52343">
    <property type="entry name" value="Ferredoxin reductase-like, C-terminal NADP-linked domain"/>
    <property type="match status" value="1"/>
</dbReference>
<name>A0A2K1NWR8_9BACT</name>
<dbReference type="Pfam" id="PF00111">
    <property type="entry name" value="Fer2"/>
    <property type="match status" value="1"/>
</dbReference>
<dbReference type="InterPro" id="IPR008333">
    <property type="entry name" value="Cbr1-like_FAD-bd_dom"/>
</dbReference>
<dbReference type="InterPro" id="IPR036010">
    <property type="entry name" value="2Fe-2S_ferredoxin-like_sf"/>
</dbReference>
<protein>
    <submittedName>
        <fullName evidence="7">Oxidoreductase</fullName>
    </submittedName>
</protein>
<dbReference type="CDD" id="cd06211">
    <property type="entry name" value="phenol_2-monooxygenase_like"/>
    <property type="match status" value="1"/>
</dbReference>
<dbReference type="RefSeq" id="WP_103067598.1">
    <property type="nucleotide sequence ID" value="NZ_AZRL01000022.1"/>
</dbReference>
<dbReference type="SUPFAM" id="SSF54292">
    <property type="entry name" value="2Fe-2S ferredoxin-like"/>
    <property type="match status" value="1"/>
</dbReference>
<dbReference type="EMBL" id="AZRL01000022">
    <property type="protein sequence ID" value="PNR94959.1"/>
    <property type="molecule type" value="Genomic_DNA"/>
</dbReference>
<feature type="domain" description="FAD-binding FR-type" evidence="6">
    <location>
        <begin position="129"/>
        <end position="235"/>
    </location>
</feature>
<reference evidence="7 8" key="1">
    <citation type="submission" date="2013-12" db="EMBL/GenBank/DDBJ databases">
        <title>Comparative genomics of Petrotoga isolates.</title>
        <authorList>
            <person name="Nesbo C.L."/>
            <person name="Charchuk R."/>
            <person name="Chow K."/>
        </authorList>
    </citation>
    <scope>NUCLEOTIDE SEQUENCE [LARGE SCALE GENOMIC DNA]</scope>
    <source>
        <strain evidence="7 8">DSM 13574</strain>
    </source>
</reference>
<evidence type="ECO:0000256" key="1">
    <source>
        <dbReference type="ARBA" id="ARBA00022448"/>
    </source>
</evidence>
<dbReference type="Proteomes" id="UP000236434">
    <property type="component" value="Unassembled WGS sequence"/>
</dbReference>
<dbReference type="PRINTS" id="PR00410">
    <property type="entry name" value="PHEHYDRXLASE"/>
</dbReference>
<comment type="caution">
    <text evidence="7">The sequence shown here is derived from an EMBL/GenBank/DDBJ whole genome shotgun (WGS) entry which is preliminary data.</text>
</comment>
<dbReference type="GO" id="GO:0016491">
    <property type="term" value="F:oxidoreductase activity"/>
    <property type="evidence" value="ECO:0007669"/>
    <property type="project" value="InterPro"/>
</dbReference>
<dbReference type="PANTHER" id="PTHR43644">
    <property type="entry name" value="NA(+)-TRANSLOCATING NADH-QUINONE REDUCTASE SUBUNIT"/>
    <property type="match status" value="1"/>
</dbReference>
<dbReference type="Pfam" id="PF00175">
    <property type="entry name" value="NAD_binding_1"/>
    <property type="match status" value="1"/>
</dbReference>
<dbReference type="PRINTS" id="PR00371">
    <property type="entry name" value="FPNCR"/>
</dbReference>
<dbReference type="InterPro" id="IPR001041">
    <property type="entry name" value="2Fe-2S_ferredoxin-type"/>
</dbReference>
<dbReference type="GO" id="GO:0051536">
    <property type="term" value="F:iron-sulfur cluster binding"/>
    <property type="evidence" value="ECO:0007669"/>
    <property type="project" value="InterPro"/>
</dbReference>